<protein>
    <submittedName>
        <fullName evidence="1">Uncharacterized protein</fullName>
    </submittedName>
</protein>
<gene>
    <name evidence="1" type="ORF">CCGE525_36885</name>
</gene>
<dbReference type="Proteomes" id="UP000282195">
    <property type="component" value="Plasmid pRCCGE525a"/>
</dbReference>
<accession>A0A387G926</accession>
<proteinExistence type="predicted"/>
<dbReference type="AlphaFoldDB" id="A0A387G926"/>
<dbReference type="OrthoDB" id="2077946at2"/>
<keyword evidence="2" id="KW-1185">Reference proteome</keyword>
<dbReference type="SUPFAM" id="SSF52467">
    <property type="entry name" value="DHS-like NAD/FAD-binding domain"/>
    <property type="match status" value="1"/>
</dbReference>
<dbReference type="InterPro" id="IPR029035">
    <property type="entry name" value="DHS-like_NAD/FAD-binding_dom"/>
</dbReference>
<organism evidence="1 2">
    <name type="scientific">Rhizobium jaguaris</name>
    <dbReference type="NCBI Taxonomy" id="1312183"/>
    <lineage>
        <taxon>Bacteria</taxon>
        <taxon>Pseudomonadati</taxon>
        <taxon>Pseudomonadota</taxon>
        <taxon>Alphaproteobacteria</taxon>
        <taxon>Hyphomicrobiales</taxon>
        <taxon>Rhizobiaceae</taxon>
        <taxon>Rhizobium/Agrobacterium group</taxon>
        <taxon>Rhizobium</taxon>
    </lineage>
</organism>
<dbReference type="Pfam" id="PF13289">
    <property type="entry name" value="SIR2_2"/>
    <property type="match status" value="1"/>
</dbReference>
<evidence type="ECO:0000313" key="1">
    <source>
        <dbReference type="EMBL" id="AYG64332.1"/>
    </source>
</evidence>
<name>A0A387G926_9HYPH</name>
<dbReference type="KEGG" id="rjg:CCGE525_36885"/>
<evidence type="ECO:0000313" key="2">
    <source>
        <dbReference type="Proteomes" id="UP000282195"/>
    </source>
</evidence>
<keyword evidence="1" id="KW-0614">Plasmid</keyword>
<sequence>MRFTELGPSIPTGLLTSRDRGEVVFFCGAGVSKPAGLLSFFELTVQVMKKLGVPAASKVATQMAAAIAGNDPELAPPFDQVFGQLQRLYSVEKIEAEVTRLLRTPKNVRAVNHETVLRLSKDERGRPFVVTTNFDLLFERAMPGLRYWSPPILPLMTGDSSHDGVVYLHGRLGSGRHREGTASSLILGSGDFGRAYLADGWATNFFRQLLERKTVVLLGYSAGDPPIRYLLEGLAGSTSARLQPIYAFDRGEESDVVSKWRELGVIGVPFGAFEDLWASLDEWAVRADDPSAWNVRVARMAEQSPRSLRPFERGQVATLAAAPDGALAFSNSDPPPNAEWLCVLDRNTRHRPSFSASVGNGRVDVNPLQDYGLDDDTPQVGSRLRYGVDLLARLPSDTDVGGDIRLSGTYANRSHALPRRLLFLSSWFEKVCHEPVAIWWASRQLGLHTELTSRINRRMSGYGAAFSEGVQRAWSLLLEMEDDLGEDFHDLRWYDFANKLRRTGWTRGAFRAFESTIRPRLKLSPVAEVFPPGSPDVHIEALLRFQVHCTSRHGQDIDIPDAALAQVLMIVCRSLERAGDLLAETGISAEFFRLPTLEPEEKPGRRFVPQDGPEYLFLWAVGLFDRLSRSDKPAALRQVALLPPSAPFFFDKFRLHAWASPGLFEPAVIATGLIELSDASFWNVYLERDVLHLLRLRWQELSDTQRRSVEERICNPVGRARSADHEGSEEFRRYQIGSRLGWLERNHCELSDAAAAALASIRASEGWSERSEVVADLDHEGRSGWVERRTDPSSLDGLPLTEIIPAAASLSGRQGSMFVEHAPFEGLVAERPARALAALASESRAGRYPQEFWQQLFSKWPKNTTPCATALCGRRILRLPAELKVNVRGYLTSWISEHMVGIAKIYPETFEGVWDDAFDTLQAAGEEATKSGLGGSFVAGKEIHSSRRSLDHAINGPVGKLVDTLLDAIGESQPGRNDKIAGPLAARLTRSLGSIGEGADHAAGLMGRHLEWLNFVDPDWVRRELLPLFDLENVLAEAAWRGFLHSGSPPQSKDLFRQLKQSFLGIFSQRLDWLSEDRDERNAVTVLVIAAWWHRKGREYISDEECRAALQSVDDEGRQTAIWTASRIIGEHDAWTSFGRRFFTAVWPQEVRFQTSGTSDALLRLADDSFEKFPEMIKTLKDFLRPTEHPDMYLFRQRRGADAGERASLAKRWPKAVLEVADRVIDLDPPYVPSELGALLADIGEAEPALRTTSAWRRLTAIVNGQRQLARQ</sequence>
<dbReference type="RefSeq" id="WP_120709224.1">
    <property type="nucleotide sequence ID" value="NZ_CP032697.1"/>
</dbReference>
<reference evidence="1 2" key="1">
    <citation type="submission" date="2018-10" db="EMBL/GenBank/DDBJ databases">
        <title>Rhizobium etli, R. leguminosarum and a new Rhizobium genospecies from Phaseolus dumosus.</title>
        <authorList>
            <person name="Ramirez-Puebla S.T."/>
            <person name="Rogel-Hernandez M.A."/>
            <person name="Guerrero G."/>
            <person name="Ormeno-Orrillo E."/>
            <person name="Martinez-Romero J.C."/>
            <person name="Negrete-Yankelevich S."/>
            <person name="Martinez-Romero E."/>
        </authorList>
    </citation>
    <scope>NUCLEOTIDE SEQUENCE [LARGE SCALE GENOMIC DNA]</scope>
    <source>
        <strain evidence="1 2">CCGE525</strain>
        <plasmid evidence="2">prccge525a</plasmid>
    </source>
</reference>
<dbReference type="EMBL" id="CP032697">
    <property type="protein sequence ID" value="AYG64332.1"/>
    <property type="molecule type" value="Genomic_DNA"/>
</dbReference>
<dbReference type="Gene3D" id="3.40.50.1220">
    <property type="entry name" value="TPP-binding domain"/>
    <property type="match status" value="1"/>
</dbReference>
<geneLocation type="plasmid" evidence="2">
    <name>prccge525a</name>
</geneLocation>